<dbReference type="InterPro" id="IPR001096">
    <property type="entry name" value="Peptidase_C13"/>
</dbReference>
<dbReference type="Pfam" id="PF01650">
    <property type="entry name" value="Peptidase_C13"/>
    <property type="match status" value="1"/>
</dbReference>
<feature type="signal peptide" evidence="1">
    <location>
        <begin position="1"/>
        <end position="22"/>
    </location>
</feature>
<name>A0ABX8Z7A7_9NEIS</name>
<dbReference type="Gene3D" id="3.40.50.1460">
    <property type="match status" value="1"/>
</dbReference>
<dbReference type="EMBL" id="CP081150">
    <property type="protein sequence ID" value="QZA78471.1"/>
    <property type="molecule type" value="Genomic_DNA"/>
</dbReference>
<sequence>MKSFLILSVLLLATGCSTVVPQSNLQMESVVEQQLAQIPAGVAGKREAFLLVIAGYDQPAVFSNEMKLAAKQLGKAFNAESRTLMLSNSTQDAQSISQVTPFRLQKTIEQFSQKMNADEDLFVVYIVSHGSKDGAALKQSGVPLVLLSPYQLQLALLEAPTPWKAVFISACYSGVFMDTLKTSKSMVMTAADATHPSFGCNFGQKYTYFGNELLNDRDFTAPVDWYSVFQDTDKKVKERERGLHVDYSNPQFWMGPEFSKYLASFNAESIAGSK</sequence>
<reference evidence="2 3" key="1">
    <citation type="submission" date="2021-08" db="EMBL/GenBank/DDBJ databases">
        <title>complete genome sequencing of Deefgea sp. D25.</title>
        <authorList>
            <person name="Bae J.-W."/>
            <person name="Gim D.-H."/>
        </authorList>
    </citation>
    <scope>NUCLEOTIDE SEQUENCE [LARGE SCALE GENOMIC DNA]</scope>
    <source>
        <strain evidence="2 3">D25</strain>
    </source>
</reference>
<protein>
    <submittedName>
        <fullName evidence="2">C13 family peptidase</fullName>
    </submittedName>
</protein>
<evidence type="ECO:0000256" key="1">
    <source>
        <dbReference type="SAM" id="SignalP"/>
    </source>
</evidence>
<accession>A0ABX8Z7A7</accession>
<dbReference type="InterPro" id="IPR029030">
    <property type="entry name" value="Caspase-like_dom_sf"/>
</dbReference>
<organism evidence="2 3">
    <name type="scientific">Deefgea tanakiae</name>
    <dbReference type="NCBI Taxonomy" id="2865840"/>
    <lineage>
        <taxon>Bacteria</taxon>
        <taxon>Pseudomonadati</taxon>
        <taxon>Pseudomonadota</taxon>
        <taxon>Betaproteobacteria</taxon>
        <taxon>Neisseriales</taxon>
        <taxon>Chitinibacteraceae</taxon>
        <taxon>Deefgea</taxon>
    </lineage>
</organism>
<evidence type="ECO:0000313" key="2">
    <source>
        <dbReference type="EMBL" id="QZA78471.1"/>
    </source>
</evidence>
<dbReference type="RefSeq" id="WP_221007003.1">
    <property type="nucleotide sequence ID" value="NZ_CP081150.1"/>
</dbReference>
<dbReference type="Proteomes" id="UP000825679">
    <property type="component" value="Chromosome"/>
</dbReference>
<keyword evidence="3" id="KW-1185">Reference proteome</keyword>
<keyword evidence="1" id="KW-0732">Signal</keyword>
<proteinExistence type="predicted"/>
<gene>
    <name evidence="2" type="ORF">K4H28_03380</name>
</gene>
<dbReference type="PROSITE" id="PS51257">
    <property type="entry name" value="PROKAR_LIPOPROTEIN"/>
    <property type="match status" value="1"/>
</dbReference>
<evidence type="ECO:0000313" key="3">
    <source>
        <dbReference type="Proteomes" id="UP000825679"/>
    </source>
</evidence>
<dbReference type="SUPFAM" id="SSF52129">
    <property type="entry name" value="Caspase-like"/>
    <property type="match status" value="1"/>
</dbReference>
<feature type="chain" id="PRO_5046248627" evidence="1">
    <location>
        <begin position="23"/>
        <end position="274"/>
    </location>
</feature>